<reference evidence="7" key="1">
    <citation type="journal article" date="2023" name="Antibiotics">
        <title>Prevalence and Molecular Characterization of Methicillin-Resistant Staphylococci (MRS) and Mammaliicocci (MRM) in Dromedary Camels from Algeria: First Detection of SCCmec-mecC Hybrid in Methicillin-Resistant Mammaliicoccus lentus.</title>
        <authorList>
            <person name="Belhout C."/>
            <person name="Boyen F."/>
            <person name="Vereecke N."/>
            <person name="Theuns S."/>
            <person name="Taibi N."/>
            <person name="Stegger M."/>
            <person name="de la Fe-Rodriguez P.Y."/>
            <person name="Bouayad L."/>
            <person name="Elgroud R."/>
            <person name="Butaye P."/>
        </authorList>
    </citation>
    <scope>NUCLEOTIDE SEQUENCE</scope>
    <source>
        <strain evidence="7">7048</strain>
    </source>
</reference>
<dbReference type="GO" id="GO:0140098">
    <property type="term" value="F:catalytic activity, acting on RNA"/>
    <property type="evidence" value="ECO:0007669"/>
    <property type="project" value="UniProtKB-ARBA"/>
</dbReference>
<organism evidence="7 8">
    <name type="scientific">Mammaliicoccus lentus</name>
    <name type="common">Staphylococcus lentus</name>
    <dbReference type="NCBI Taxonomy" id="42858"/>
    <lineage>
        <taxon>Bacteria</taxon>
        <taxon>Bacillati</taxon>
        <taxon>Bacillota</taxon>
        <taxon>Bacilli</taxon>
        <taxon>Bacillales</taxon>
        <taxon>Staphylococcaceae</taxon>
        <taxon>Mammaliicoccus</taxon>
    </lineage>
</organism>
<evidence type="ECO:0000256" key="3">
    <source>
        <dbReference type="PIRSR" id="PIRSR606225-1"/>
    </source>
</evidence>
<dbReference type="InterPro" id="IPR020103">
    <property type="entry name" value="PsdUridine_synth_cat_dom_sf"/>
</dbReference>
<gene>
    <name evidence="7" type="ORF">PYH69_04710</name>
</gene>
<dbReference type="CDD" id="cd02869">
    <property type="entry name" value="PseudoU_synth_RluA_like"/>
    <property type="match status" value="1"/>
</dbReference>
<keyword evidence="4" id="KW-0694">RNA-binding</keyword>
<dbReference type="InterPro" id="IPR050188">
    <property type="entry name" value="RluA_PseudoU_synthase"/>
</dbReference>
<comment type="catalytic activity">
    <reaction evidence="1 5">
        <text>a uridine in RNA = a pseudouridine in RNA</text>
        <dbReference type="Rhea" id="RHEA:48348"/>
        <dbReference type="Rhea" id="RHEA-COMP:12068"/>
        <dbReference type="Rhea" id="RHEA-COMP:12069"/>
        <dbReference type="ChEBI" id="CHEBI:65314"/>
        <dbReference type="ChEBI" id="CHEBI:65315"/>
    </reaction>
</comment>
<sequence>MKTLQYNATSTMLLKTFLYDKGISKKSLSAIKKNGALFVNGEHATVRKVLEQGDKVEVCLPNETPSINLEPCDITLNILYEDEWLIIVSKPAIINTAPSREHPHNSLVEAVLYNMNKNEEQTIPHIVTRLDRGTSGIVIFTKHQLLHHMMSQTVINKYYLAIVHGLVQRKSDDIIAPIARARHSIIEREVSDSGKFAHTYYELLNQKDTRSLLKLQLFTGRTHQIRVHLSHIGHTIVGDNLYGSDETAYSHQLLQCHVVEFEHPITKRKIYIEDDVHYHL</sequence>
<dbReference type="GO" id="GO:0003723">
    <property type="term" value="F:RNA binding"/>
    <property type="evidence" value="ECO:0007669"/>
    <property type="project" value="UniProtKB-KW"/>
</dbReference>
<dbReference type="PROSITE" id="PS01129">
    <property type="entry name" value="PSI_RLU"/>
    <property type="match status" value="1"/>
</dbReference>
<dbReference type="NCBIfam" id="TIGR00005">
    <property type="entry name" value="rluA_subfam"/>
    <property type="match status" value="1"/>
</dbReference>
<evidence type="ECO:0000256" key="1">
    <source>
        <dbReference type="ARBA" id="ARBA00000073"/>
    </source>
</evidence>
<feature type="active site" evidence="3">
    <location>
        <position position="131"/>
    </location>
</feature>
<dbReference type="GO" id="GO:0009982">
    <property type="term" value="F:pseudouridine synthase activity"/>
    <property type="evidence" value="ECO:0007669"/>
    <property type="project" value="InterPro"/>
</dbReference>
<evidence type="ECO:0000313" key="7">
    <source>
        <dbReference type="EMBL" id="WHI60939.1"/>
    </source>
</evidence>
<dbReference type="EC" id="5.4.99.-" evidence="5"/>
<dbReference type="Pfam" id="PF00849">
    <property type="entry name" value="PseudoU_synth_2"/>
    <property type="match status" value="1"/>
</dbReference>
<dbReference type="PROSITE" id="PS50889">
    <property type="entry name" value="S4"/>
    <property type="match status" value="1"/>
</dbReference>
<evidence type="ECO:0000313" key="8">
    <source>
        <dbReference type="Proteomes" id="UP001223261"/>
    </source>
</evidence>
<feature type="domain" description="Pseudouridine synthase RsuA/RluA-like" evidence="6">
    <location>
        <begin position="85"/>
        <end position="231"/>
    </location>
</feature>
<dbReference type="GO" id="GO:0000455">
    <property type="term" value="P:enzyme-directed rRNA pseudouridine synthesis"/>
    <property type="evidence" value="ECO:0007669"/>
    <property type="project" value="TreeGrafter"/>
</dbReference>
<name>A0AAX3W6W4_MAMLE</name>
<dbReference type="Gene3D" id="3.30.2350.10">
    <property type="entry name" value="Pseudouridine synthase"/>
    <property type="match status" value="1"/>
</dbReference>
<evidence type="ECO:0000259" key="6">
    <source>
        <dbReference type="Pfam" id="PF00849"/>
    </source>
</evidence>
<evidence type="ECO:0000256" key="2">
    <source>
        <dbReference type="ARBA" id="ARBA00010876"/>
    </source>
</evidence>
<evidence type="ECO:0000256" key="4">
    <source>
        <dbReference type="PROSITE-ProRule" id="PRU00182"/>
    </source>
</evidence>
<dbReference type="InterPro" id="IPR006224">
    <property type="entry name" value="PsdUridine_synth_RluA-like_CS"/>
</dbReference>
<dbReference type="InterPro" id="IPR006225">
    <property type="entry name" value="PsdUridine_synth_RluC/D"/>
</dbReference>
<dbReference type="AlphaFoldDB" id="A0AAX3W6W4"/>
<dbReference type="PANTHER" id="PTHR21600">
    <property type="entry name" value="MITOCHONDRIAL RNA PSEUDOURIDINE SYNTHASE"/>
    <property type="match status" value="1"/>
</dbReference>
<dbReference type="EMBL" id="CP118848">
    <property type="protein sequence ID" value="WHI60939.1"/>
    <property type="molecule type" value="Genomic_DNA"/>
</dbReference>
<accession>A0AAX3W6W4</accession>
<comment type="similarity">
    <text evidence="2 5">Belongs to the pseudouridine synthase RluA family.</text>
</comment>
<keyword evidence="5" id="KW-0413">Isomerase</keyword>
<dbReference type="InterPro" id="IPR006145">
    <property type="entry name" value="PsdUridine_synth_RsuA/RluA"/>
</dbReference>
<dbReference type="PANTHER" id="PTHR21600:SF35">
    <property type="entry name" value="PSEUDOURIDINE SYNTHASE"/>
    <property type="match status" value="1"/>
</dbReference>
<dbReference type="RefSeq" id="WP_282862778.1">
    <property type="nucleotide sequence ID" value="NZ_CP118848.1"/>
</dbReference>
<comment type="function">
    <text evidence="5">Responsible for synthesis of pseudouridine from uracil.</text>
</comment>
<dbReference type="SUPFAM" id="SSF55120">
    <property type="entry name" value="Pseudouridine synthase"/>
    <property type="match status" value="1"/>
</dbReference>
<proteinExistence type="inferred from homology"/>
<dbReference type="Proteomes" id="UP001223261">
    <property type="component" value="Chromosome"/>
</dbReference>
<evidence type="ECO:0000256" key="5">
    <source>
        <dbReference type="RuleBase" id="RU362028"/>
    </source>
</evidence>
<protein>
    <recommendedName>
        <fullName evidence="5">Pseudouridine synthase</fullName>
        <ecNumber evidence="5">5.4.99.-</ecNumber>
    </recommendedName>
</protein>